<dbReference type="RefSeq" id="WP_203810142.1">
    <property type="nucleotide sequence ID" value="NZ_BAAAQE010000100.1"/>
</dbReference>
<evidence type="ECO:0000256" key="3">
    <source>
        <dbReference type="ARBA" id="ARBA00011890"/>
    </source>
</evidence>
<dbReference type="NCBIfam" id="TIGR04188">
    <property type="entry name" value="methyltr_grsp"/>
    <property type="match status" value="1"/>
</dbReference>
<evidence type="ECO:0000256" key="10">
    <source>
        <dbReference type="ARBA" id="ARBA00031323"/>
    </source>
</evidence>
<keyword evidence="8" id="KW-0949">S-adenosyl-L-methionine</keyword>
<accession>A0ABQ3XTQ7</accession>
<keyword evidence="7" id="KW-0808">Transferase</keyword>
<evidence type="ECO:0000256" key="1">
    <source>
        <dbReference type="ARBA" id="ARBA00004496"/>
    </source>
</evidence>
<comment type="caution">
    <text evidence="12">The sequence shown here is derived from an EMBL/GenBank/DDBJ whole genome shotgun (WGS) entry which is preliminary data.</text>
</comment>
<dbReference type="InterPro" id="IPR029063">
    <property type="entry name" value="SAM-dependent_MTases_sf"/>
</dbReference>
<dbReference type="InterPro" id="IPR026448">
    <property type="entry name" value="Methyltr_grasp"/>
</dbReference>
<evidence type="ECO:0000256" key="7">
    <source>
        <dbReference type="ARBA" id="ARBA00022679"/>
    </source>
</evidence>
<evidence type="ECO:0000256" key="11">
    <source>
        <dbReference type="ARBA" id="ARBA00031350"/>
    </source>
</evidence>
<evidence type="ECO:0000256" key="4">
    <source>
        <dbReference type="ARBA" id="ARBA00013346"/>
    </source>
</evidence>
<sequence>MTNFWWNNAQRLVDTLEADGYLADPHWRQAFIETPRHLFLPAFFHPLPDGRWRAADTGSPDYWESVYSDTTLTTQLNGAITPTPNTEPLAGEATSSSTQPSLMAAMLDALSLAGSERVLEIGTGTGYNAALLSHRLGADKVTSVEVDPTVSAVARQRLNLAGHQPTTVVGDGQQGWGSGAPYDRLIATVSVPGVPAAWLSQVRDGGVIVVSLWRDLGGGPLVRLNVDDGIAQGLFLPEAGGFMPVRSVAKARQALSIAAKQTGVSRPATVPGEVLHEPEIALWIALRVPVVTWLGFTPEEGGLQTWLFAAGGSWSMLDTTAGTVEQFGSRRLWDEVEHVYSLWEKAGRPTRGRLGLTATSTGQHSFWLDDPSNIQWRHS</sequence>
<keyword evidence="6" id="KW-0489">Methyltransferase</keyword>
<dbReference type="PANTHER" id="PTHR11579">
    <property type="entry name" value="PROTEIN-L-ISOASPARTATE O-METHYLTRANSFERASE"/>
    <property type="match status" value="1"/>
</dbReference>
<evidence type="ECO:0000256" key="5">
    <source>
        <dbReference type="ARBA" id="ARBA00022490"/>
    </source>
</evidence>
<dbReference type="InterPro" id="IPR000682">
    <property type="entry name" value="PCMT"/>
</dbReference>
<dbReference type="SUPFAM" id="SSF53335">
    <property type="entry name" value="S-adenosyl-L-methionine-dependent methyltransferases"/>
    <property type="match status" value="1"/>
</dbReference>
<gene>
    <name evidence="12" type="primary">pcm</name>
    <name evidence="12" type="ORF">Aco03nite_102190</name>
</gene>
<dbReference type="PANTHER" id="PTHR11579:SF0">
    <property type="entry name" value="PROTEIN-L-ISOASPARTATE(D-ASPARTATE) O-METHYLTRANSFERASE"/>
    <property type="match status" value="1"/>
</dbReference>
<protein>
    <recommendedName>
        <fullName evidence="4">Protein-L-isoaspartate O-methyltransferase</fullName>
        <ecNumber evidence="3">2.1.1.77</ecNumber>
    </recommendedName>
    <alternativeName>
        <fullName evidence="11">L-isoaspartyl protein carboxyl methyltransferase</fullName>
    </alternativeName>
    <alternativeName>
        <fullName evidence="9">Protein L-isoaspartyl methyltransferase</fullName>
    </alternativeName>
    <alternativeName>
        <fullName evidence="10">Protein-beta-aspartate methyltransferase</fullName>
    </alternativeName>
</protein>
<dbReference type="EMBL" id="BOMG01000139">
    <property type="protein sequence ID" value="GID61815.1"/>
    <property type="molecule type" value="Genomic_DNA"/>
</dbReference>
<keyword evidence="5" id="KW-0963">Cytoplasm</keyword>
<proteinExistence type="inferred from homology"/>
<dbReference type="CDD" id="cd02440">
    <property type="entry name" value="AdoMet_MTases"/>
    <property type="match status" value="1"/>
</dbReference>
<comment type="similarity">
    <text evidence="2">Belongs to the methyltransferase superfamily. L-isoaspartyl/D-aspartyl protein methyltransferase family.</text>
</comment>
<organism evidence="12 13">
    <name type="scientific">Actinoplanes couchii</name>
    <dbReference type="NCBI Taxonomy" id="403638"/>
    <lineage>
        <taxon>Bacteria</taxon>
        <taxon>Bacillati</taxon>
        <taxon>Actinomycetota</taxon>
        <taxon>Actinomycetes</taxon>
        <taxon>Micromonosporales</taxon>
        <taxon>Micromonosporaceae</taxon>
        <taxon>Actinoplanes</taxon>
    </lineage>
</organism>
<evidence type="ECO:0000256" key="6">
    <source>
        <dbReference type="ARBA" id="ARBA00022603"/>
    </source>
</evidence>
<evidence type="ECO:0000313" key="13">
    <source>
        <dbReference type="Proteomes" id="UP000612282"/>
    </source>
</evidence>
<evidence type="ECO:0000313" key="12">
    <source>
        <dbReference type="EMBL" id="GID61815.1"/>
    </source>
</evidence>
<name>A0ABQ3XTQ7_9ACTN</name>
<keyword evidence="13" id="KW-1185">Reference proteome</keyword>
<evidence type="ECO:0000256" key="2">
    <source>
        <dbReference type="ARBA" id="ARBA00005369"/>
    </source>
</evidence>
<dbReference type="Pfam" id="PF01135">
    <property type="entry name" value="PCMT"/>
    <property type="match status" value="1"/>
</dbReference>
<evidence type="ECO:0000256" key="8">
    <source>
        <dbReference type="ARBA" id="ARBA00022691"/>
    </source>
</evidence>
<evidence type="ECO:0000256" key="9">
    <source>
        <dbReference type="ARBA" id="ARBA00030757"/>
    </source>
</evidence>
<dbReference type="EC" id="2.1.1.77" evidence="3"/>
<reference evidence="12 13" key="1">
    <citation type="submission" date="2021-01" db="EMBL/GenBank/DDBJ databases">
        <title>Whole genome shotgun sequence of Actinoplanes couchii NBRC 106145.</title>
        <authorList>
            <person name="Komaki H."/>
            <person name="Tamura T."/>
        </authorList>
    </citation>
    <scope>NUCLEOTIDE SEQUENCE [LARGE SCALE GENOMIC DNA]</scope>
    <source>
        <strain evidence="12 13">NBRC 106145</strain>
    </source>
</reference>
<comment type="subcellular location">
    <subcellularLocation>
        <location evidence="1">Cytoplasm</location>
    </subcellularLocation>
</comment>
<dbReference type="Proteomes" id="UP000612282">
    <property type="component" value="Unassembled WGS sequence"/>
</dbReference>
<dbReference type="Gene3D" id="3.40.50.150">
    <property type="entry name" value="Vaccinia Virus protein VP39"/>
    <property type="match status" value="1"/>
</dbReference>